<dbReference type="GO" id="GO:0003714">
    <property type="term" value="F:transcription corepressor activity"/>
    <property type="evidence" value="ECO:0007669"/>
    <property type="project" value="TreeGrafter"/>
</dbReference>
<dbReference type="Pfam" id="PF06487">
    <property type="entry name" value="SAP18"/>
    <property type="match status" value="1"/>
</dbReference>
<evidence type="ECO:0000313" key="4">
    <source>
        <dbReference type="Proteomes" id="UP000001396"/>
    </source>
</evidence>
<keyword evidence="4" id="KW-1185">Reference proteome</keyword>
<evidence type="ECO:0000256" key="2">
    <source>
        <dbReference type="SAM" id="MobiDB-lite"/>
    </source>
</evidence>
<evidence type="ECO:0000256" key="1">
    <source>
        <dbReference type="ARBA" id="ARBA00009143"/>
    </source>
</evidence>
<dbReference type="GO" id="GO:0005634">
    <property type="term" value="C:nucleus"/>
    <property type="evidence" value="ECO:0007669"/>
    <property type="project" value="TreeGrafter"/>
</dbReference>
<protein>
    <recommendedName>
        <fullName evidence="5">Histone deacetylase complex subunit SAP18</fullName>
    </recommendedName>
</protein>
<comment type="caution">
    <text evidence="3">The sequence shown here is derived from an EMBL/GenBank/DDBJ whole genome shotgun (WGS) entry which is preliminary data.</text>
</comment>
<feature type="region of interest" description="Disordered" evidence="2">
    <location>
        <begin position="150"/>
        <end position="180"/>
    </location>
</feature>
<dbReference type="PANTHER" id="PTHR13082:SF0">
    <property type="entry name" value="HISTONE DEACETYLASE COMPLEX SUBUNIT SAP18"/>
    <property type="match status" value="1"/>
</dbReference>
<dbReference type="OMA" id="MKSHYGH"/>
<feature type="compositionally biased region" description="Basic and acidic residues" evidence="2">
    <location>
        <begin position="163"/>
        <end position="180"/>
    </location>
</feature>
<sequence length="180" mass="21160">MKSHYGHLNRDNIHPLYHGQQQIIPPNFVTRDRDKMCPILLRTFIRENQFHSPSEFKSRSIVPENDEIQLYVWKNTTLKDISDLIKEVHLPARDKNTKFTFAFIYQDEKGTFAISPPLATVQELKKCEDDFKTLETLNYSYQFLAVSFDNPNNNNNSSNNNNFKKEEEKDNNNNDKSISE</sequence>
<dbReference type="RefSeq" id="XP_020426825.1">
    <property type="nucleotide sequence ID" value="XM_020582409.1"/>
</dbReference>
<evidence type="ECO:0008006" key="5">
    <source>
        <dbReference type="Google" id="ProtNLM"/>
    </source>
</evidence>
<dbReference type="InterPro" id="IPR010516">
    <property type="entry name" value="SAP18"/>
</dbReference>
<feature type="compositionally biased region" description="Low complexity" evidence="2">
    <location>
        <begin position="150"/>
        <end position="162"/>
    </location>
</feature>
<comment type="similarity">
    <text evidence="1">Belongs to the SAP18 family.</text>
</comment>
<dbReference type="PANTHER" id="PTHR13082">
    <property type="entry name" value="SAP18"/>
    <property type="match status" value="1"/>
</dbReference>
<accession>D3BVD4</accession>
<reference evidence="3 4" key="1">
    <citation type="journal article" date="2011" name="Genome Res.">
        <title>Phylogeny-wide analysis of social amoeba genomes highlights ancient origins for complex intercellular communication.</title>
        <authorList>
            <person name="Heidel A.J."/>
            <person name="Lawal H.M."/>
            <person name="Felder M."/>
            <person name="Schilde C."/>
            <person name="Helps N.R."/>
            <person name="Tunggal B."/>
            <person name="Rivero F."/>
            <person name="John U."/>
            <person name="Schleicher M."/>
            <person name="Eichinger L."/>
            <person name="Platzer M."/>
            <person name="Noegel A.A."/>
            <person name="Schaap P."/>
            <person name="Gloeckner G."/>
        </authorList>
    </citation>
    <scope>NUCLEOTIDE SEQUENCE [LARGE SCALE GENOMIC DNA]</scope>
    <source>
        <strain evidence="4">ATCC 26659 / Pp 5 / PN500</strain>
    </source>
</reference>
<dbReference type="FunCoup" id="D3BVD4">
    <property type="interactions" value="731"/>
</dbReference>
<name>D3BVD4_HETP5</name>
<proteinExistence type="inferred from homology"/>
<dbReference type="STRING" id="670386.D3BVD4"/>
<gene>
    <name evidence="3" type="ORF">PPL_11660</name>
</gene>
<dbReference type="Proteomes" id="UP000001396">
    <property type="component" value="Unassembled WGS sequence"/>
</dbReference>
<dbReference type="AlphaFoldDB" id="D3BVD4"/>
<dbReference type="InterPro" id="IPR042534">
    <property type="entry name" value="SAP18_sf"/>
</dbReference>
<dbReference type="Gene3D" id="3.10.20.550">
    <property type="entry name" value="ASAP complex, SAP18 subunit"/>
    <property type="match status" value="1"/>
</dbReference>
<dbReference type="GeneID" id="31367128"/>
<dbReference type="EMBL" id="ADBJ01000062">
    <property type="protein sequence ID" value="EFA74691.1"/>
    <property type="molecule type" value="Genomic_DNA"/>
</dbReference>
<dbReference type="InParanoid" id="D3BVD4"/>
<evidence type="ECO:0000313" key="3">
    <source>
        <dbReference type="EMBL" id="EFA74691.1"/>
    </source>
</evidence>
<organism evidence="3 4">
    <name type="scientific">Heterostelium pallidum (strain ATCC 26659 / Pp 5 / PN500)</name>
    <name type="common">Cellular slime mold</name>
    <name type="synonym">Polysphondylium pallidum</name>
    <dbReference type="NCBI Taxonomy" id="670386"/>
    <lineage>
        <taxon>Eukaryota</taxon>
        <taxon>Amoebozoa</taxon>
        <taxon>Evosea</taxon>
        <taxon>Eumycetozoa</taxon>
        <taxon>Dictyostelia</taxon>
        <taxon>Acytosteliales</taxon>
        <taxon>Acytosteliaceae</taxon>
        <taxon>Heterostelium</taxon>
    </lineage>
</organism>